<name>A0A176W0E5_MARPO</name>
<evidence type="ECO:0000313" key="3">
    <source>
        <dbReference type="Proteomes" id="UP000077202"/>
    </source>
</evidence>
<comment type="caution">
    <text evidence="2">The sequence shown here is derived from an EMBL/GenBank/DDBJ whole genome shotgun (WGS) entry which is preliminary data.</text>
</comment>
<dbReference type="Pfam" id="PF08576">
    <property type="entry name" value="DUF1764"/>
    <property type="match status" value="1"/>
</dbReference>
<gene>
    <name evidence="2" type="ORF">AXG93_3817s1060</name>
</gene>
<dbReference type="Proteomes" id="UP000077202">
    <property type="component" value="Unassembled WGS sequence"/>
</dbReference>
<feature type="region of interest" description="Disordered" evidence="1">
    <location>
        <begin position="82"/>
        <end position="121"/>
    </location>
</feature>
<dbReference type="AlphaFoldDB" id="A0A176W0E5"/>
<sequence length="186" mass="20318">MGLSKGPEKKGSIVSATRSEKDQANSHKKDASTAGKKTAAVESSGQEVNDIHVVGKSSKSEIDEIFGNKKRKVVVPEQDLHAELAAQTKNKKKKKKGGEAEKSVSISSNRPSSNSVTPSSAKARKKTIDGFTIYSEDEIGCSLLAFTFNEIVMTISGADRVYGRESLPVERLLRFFDKVMKKLQHY</sequence>
<protein>
    <submittedName>
        <fullName evidence="2">Uncharacterized protein</fullName>
    </submittedName>
</protein>
<feature type="compositionally biased region" description="Low complexity" evidence="1">
    <location>
        <begin position="103"/>
        <end position="120"/>
    </location>
</feature>
<reference evidence="2" key="1">
    <citation type="submission" date="2016-03" db="EMBL/GenBank/DDBJ databases">
        <title>Mechanisms controlling the formation of the plant cell surface in tip-growing cells are functionally conserved among land plants.</title>
        <authorList>
            <person name="Honkanen S."/>
            <person name="Jones V.A."/>
            <person name="Morieri G."/>
            <person name="Champion C."/>
            <person name="Hetherington A.J."/>
            <person name="Kelly S."/>
            <person name="Saint-Marcoux D."/>
            <person name="Proust H."/>
            <person name="Prescott H."/>
            <person name="Dolan L."/>
        </authorList>
    </citation>
    <scope>NUCLEOTIDE SEQUENCE [LARGE SCALE GENOMIC DNA]</scope>
    <source>
        <tissue evidence="2">Whole gametophyte</tissue>
    </source>
</reference>
<dbReference type="EMBL" id="LVLJ01002165">
    <property type="protein sequence ID" value="OAE26544.1"/>
    <property type="molecule type" value="Genomic_DNA"/>
</dbReference>
<feature type="region of interest" description="Disordered" evidence="1">
    <location>
        <begin position="1"/>
        <end position="55"/>
    </location>
</feature>
<organism evidence="2 3">
    <name type="scientific">Marchantia polymorpha subsp. ruderalis</name>
    <dbReference type="NCBI Taxonomy" id="1480154"/>
    <lineage>
        <taxon>Eukaryota</taxon>
        <taxon>Viridiplantae</taxon>
        <taxon>Streptophyta</taxon>
        <taxon>Embryophyta</taxon>
        <taxon>Marchantiophyta</taxon>
        <taxon>Marchantiopsida</taxon>
        <taxon>Marchantiidae</taxon>
        <taxon>Marchantiales</taxon>
        <taxon>Marchantiaceae</taxon>
        <taxon>Marchantia</taxon>
    </lineage>
</organism>
<feature type="compositionally biased region" description="Basic and acidic residues" evidence="1">
    <location>
        <begin position="18"/>
        <end position="31"/>
    </location>
</feature>
<dbReference type="InterPro" id="IPR013885">
    <property type="entry name" value="DUF1764_euk"/>
</dbReference>
<feature type="compositionally biased region" description="Basic and acidic residues" evidence="1">
    <location>
        <begin position="1"/>
        <end position="11"/>
    </location>
</feature>
<evidence type="ECO:0000256" key="1">
    <source>
        <dbReference type="SAM" id="MobiDB-lite"/>
    </source>
</evidence>
<proteinExistence type="predicted"/>
<dbReference type="PANTHER" id="PTHR34066:SF1">
    <property type="entry name" value="DUF1764 FAMILY PROTEIN"/>
    <property type="match status" value="1"/>
</dbReference>
<dbReference type="PANTHER" id="PTHR34066">
    <property type="entry name" value="GROWTH FACTOR 2"/>
    <property type="match status" value="1"/>
</dbReference>
<evidence type="ECO:0000313" key="2">
    <source>
        <dbReference type="EMBL" id="OAE26544.1"/>
    </source>
</evidence>
<accession>A0A176W0E5</accession>
<keyword evidence="3" id="KW-1185">Reference proteome</keyword>